<name>A0A0D7AYN2_9AGAR</name>
<dbReference type="AlphaFoldDB" id="A0A0D7AYN2"/>
<protein>
    <submittedName>
        <fullName evidence="1">Uncharacterized protein</fullName>
    </submittedName>
</protein>
<accession>A0A0D7AYN2</accession>
<evidence type="ECO:0000313" key="2">
    <source>
        <dbReference type="Proteomes" id="UP000054007"/>
    </source>
</evidence>
<sequence>MPQHVKQIVAVKMDGLEQVAALTRRALRWAKSLRRLVRTPSQPHAPAPTADAEKDEHQVPSILIRVIACGLCAVPMQSPPTIDIPILPIEIRVTRMSVTSTEPLVYSKTTVWT</sequence>
<dbReference type="Proteomes" id="UP000054007">
    <property type="component" value="Unassembled WGS sequence"/>
</dbReference>
<gene>
    <name evidence="1" type="ORF">CYLTODRAFT_494178</name>
</gene>
<proteinExistence type="predicted"/>
<dbReference type="EMBL" id="KN880722">
    <property type="protein sequence ID" value="KIY63095.1"/>
    <property type="molecule type" value="Genomic_DNA"/>
</dbReference>
<reference evidence="1 2" key="1">
    <citation type="journal article" date="2015" name="Fungal Genet. Biol.">
        <title>Evolution of novel wood decay mechanisms in Agaricales revealed by the genome sequences of Fistulina hepatica and Cylindrobasidium torrendii.</title>
        <authorList>
            <person name="Floudas D."/>
            <person name="Held B.W."/>
            <person name="Riley R."/>
            <person name="Nagy L.G."/>
            <person name="Koehler G."/>
            <person name="Ransdell A.S."/>
            <person name="Younus H."/>
            <person name="Chow J."/>
            <person name="Chiniquy J."/>
            <person name="Lipzen A."/>
            <person name="Tritt A."/>
            <person name="Sun H."/>
            <person name="Haridas S."/>
            <person name="LaButti K."/>
            <person name="Ohm R.A."/>
            <person name="Kues U."/>
            <person name="Blanchette R.A."/>
            <person name="Grigoriev I.V."/>
            <person name="Minto R.E."/>
            <person name="Hibbett D.S."/>
        </authorList>
    </citation>
    <scope>NUCLEOTIDE SEQUENCE [LARGE SCALE GENOMIC DNA]</scope>
    <source>
        <strain evidence="1 2">FP15055 ss-10</strain>
    </source>
</reference>
<organism evidence="1 2">
    <name type="scientific">Cylindrobasidium torrendii FP15055 ss-10</name>
    <dbReference type="NCBI Taxonomy" id="1314674"/>
    <lineage>
        <taxon>Eukaryota</taxon>
        <taxon>Fungi</taxon>
        <taxon>Dikarya</taxon>
        <taxon>Basidiomycota</taxon>
        <taxon>Agaricomycotina</taxon>
        <taxon>Agaricomycetes</taxon>
        <taxon>Agaricomycetidae</taxon>
        <taxon>Agaricales</taxon>
        <taxon>Marasmiineae</taxon>
        <taxon>Physalacriaceae</taxon>
        <taxon>Cylindrobasidium</taxon>
    </lineage>
</organism>
<keyword evidence="2" id="KW-1185">Reference proteome</keyword>
<evidence type="ECO:0000313" key="1">
    <source>
        <dbReference type="EMBL" id="KIY63095.1"/>
    </source>
</evidence>